<feature type="region of interest" description="Disordered" evidence="1">
    <location>
        <begin position="106"/>
        <end position="133"/>
    </location>
</feature>
<dbReference type="AlphaFoldDB" id="A0A0V1M9L9"/>
<dbReference type="EMBL" id="JYDO01000167">
    <property type="protein sequence ID" value="KRZ68357.1"/>
    <property type="molecule type" value="Genomic_DNA"/>
</dbReference>
<organism evidence="2 3">
    <name type="scientific">Trichinella papuae</name>
    <dbReference type="NCBI Taxonomy" id="268474"/>
    <lineage>
        <taxon>Eukaryota</taxon>
        <taxon>Metazoa</taxon>
        <taxon>Ecdysozoa</taxon>
        <taxon>Nematoda</taxon>
        <taxon>Enoplea</taxon>
        <taxon>Dorylaimia</taxon>
        <taxon>Trichinellida</taxon>
        <taxon>Trichinellidae</taxon>
        <taxon>Trichinella</taxon>
    </lineage>
</organism>
<name>A0A0V1M9L9_9BILA</name>
<sequence length="133" mass="15199">MVDILFLTTTAFRWNVHLRQQIQKELANSKGNRTSKSTTPGVCTYHTFQEIPNILDNTSASSEQAYQKFLRRRMFDCARMKSGSTGRRLPFDPTSQHLRFRNARIQTKPANRPKHSLAKSDKAILHTGVGKLP</sequence>
<evidence type="ECO:0000256" key="1">
    <source>
        <dbReference type="SAM" id="MobiDB-lite"/>
    </source>
</evidence>
<proteinExistence type="predicted"/>
<gene>
    <name evidence="2" type="ORF">T10_5126</name>
</gene>
<dbReference type="Proteomes" id="UP000054843">
    <property type="component" value="Unassembled WGS sequence"/>
</dbReference>
<evidence type="ECO:0000313" key="2">
    <source>
        <dbReference type="EMBL" id="KRZ68357.1"/>
    </source>
</evidence>
<comment type="caution">
    <text evidence="2">The sequence shown here is derived from an EMBL/GenBank/DDBJ whole genome shotgun (WGS) entry which is preliminary data.</text>
</comment>
<keyword evidence="3" id="KW-1185">Reference proteome</keyword>
<accession>A0A0V1M9L9</accession>
<protein>
    <submittedName>
        <fullName evidence="2">Uncharacterized protein</fullName>
    </submittedName>
</protein>
<reference evidence="2 3" key="1">
    <citation type="submission" date="2015-01" db="EMBL/GenBank/DDBJ databases">
        <title>Evolution of Trichinella species and genotypes.</title>
        <authorList>
            <person name="Korhonen P.K."/>
            <person name="Edoardo P."/>
            <person name="Giuseppe L.R."/>
            <person name="Gasser R.B."/>
        </authorList>
    </citation>
    <scope>NUCLEOTIDE SEQUENCE [LARGE SCALE GENOMIC DNA]</scope>
    <source>
        <strain evidence="2">ISS1980</strain>
    </source>
</reference>
<evidence type="ECO:0000313" key="3">
    <source>
        <dbReference type="Proteomes" id="UP000054843"/>
    </source>
</evidence>